<dbReference type="RefSeq" id="WP_076958934.1">
    <property type="nucleotide sequence ID" value="NZ_MLCO01000201.1"/>
</dbReference>
<accession>A0A1V2GYI3</accession>
<evidence type="ECO:0000313" key="2">
    <source>
        <dbReference type="EMBL" id="ONG50160.1"/>
    </source>
</evidence>
<keyword evidence="3" id="KW-1185">Reference proteome</keyword>
<dbReference type="PANTHER" id="PTHR43685:SF2">
    <property type="entry name" value="GLYCOSYLTRANSFERASE 2-LIKE DOMAIN-CONTAINING PROTEIN"/>
    <property type="match status" value="1"/>
</dbReference>
<dbReference type="CDD" id="cd00761">
    <property type="entry name" value="Glyco_tranf_GTA_type"/>
    <property type="match status" value="1"/>
</dbReference>
<evidence type="ECO:0000259" key="1">
    <source>
        <dbReference type="Pfam" id="PF00535"/>
    </source>
</evidence>
<dbReference type="EMBL" id="MLCO01000201">
    <property type="protein sequence ID" value="ONG50160.1"/>
    <property type="molecule type" value="Genomic_DNA"/>
</dbReference>
<reference evidence="2 3" key="1">
    <citation type="submission" date="2016-10" db="EMBL/GenBank/DDBJ databases">
        <title>Draft Genome sequence of Roseomonas sp. strain M3.</title>
        <authorList>
            <person name="Subhash Y."/>
            <person name="Lee S."/>
        </authorList>
    </citation>
    <scope>NUCLEOTIDE SEQUENCE [LARGE SCALE GENOMIC DNA]</scope>
    <source>
        <strain evidence="2 3">M3</strain>
    </source>
</reference>
<feature type="domain" description="Glycosyltransferase 2-like" evidence="1">
    <location>
        <begin position="8"/>
        <end position="172"/>
    </location>
</feature>
<protein>
    <recommendedName>
        <fullName evidence="1">Glycosyltransferase 2-like domain-containing protein</fullName>
    </recommendedName>
</protein>
<feature type="non-terminal residue" evidence="2">
    <location>
        <position position="281"/>
    </location>
</feature>
<evidence type="ECO:0000313" key="3">
    <source>
        <dbReference type="Proteomes" id="UP000188879"/>
    </source>
</evidence>
<dbReference type="Proteomes" id="UP000188879">
    <property type="component" value="Unassembled WGS sequence"/>
</dbReference>
<dbReference type="Pfam" id="PF00535">
    <property type="entry name" value="Glycos_transf_2"/>
    <property type="match status" value="1"/>
</dbReference>
<dbReference type="OrthoDB" id="9816424at2"/>
<proteinExistence type="predicted"/>
<dbReference type="InterPro" id="IPR029044">
    <property type="entry name" value="Nucleotide-diphossugar_trans"/>
</dbReference>
<dbReference type="InterPro" id="IPR001173">
    <property type="entry name" value="Glyco_trans_2-like"/>
</dbReference>
<dbReference type="Gene3D" id="3.90.550.10">
    <property type="entry name" value="Spore Coat Polysaccharide Biosynthesis Protein SpsA, Chain A"/>
    <property type="match status" value="1"/>
</dbReference>
<organism evidence="2 3">
    <name type="scientific">Teichococcus deserti</name>
    <dbReference type="NCBI Taxonomy" id="1817963"/>
    <lineage>
        <taxon>Bacteria</taxon>
        <taxon>Pseudomonadati</taxon>
        <taxon>Pseudomonadota</taxon>
        <taxon>Alphaproteobacteria</taxon>
        <taxon>Acetobacterales</taxon>
        <taxon>Roseomonadaceae</taxon>
        <taxon>Roseomonas</taxon>
    </lineage>
</organism>
<sequence>MRPEPDVTIGMPVRNGGQEIRGALDSLLGQSKGDFRLIISDNQSTDDTVAICADYAARDSRVTLVQQPENRGICGNFRYVLMAANTPFFMWACHDDLWAPDFIAANHAQLMAHPQAIACGSRVTMIGPDGSRPSGGTEPLRGPVTERLVEFFRSPGEASRFYSLYRTAALQRSFPEGIDVFGYDWIVLALTLLEGEYLELPEVLLKRGDHPADHYHRSLVRGQRRWLYRNLPHLPMAMTLRRVLPPEQWRAIRPLVLRRNMIEALMYARYRFPRLAPALRR</sequence>
<dbReference type="PANTHER" id="PTHR43685">
    <property type="entry name" value="GLYCOSYLTRANSFERASE"/>
    <property type="match status" value="1"/>
</dbReference>
<dbReference type="AlphaFoldDB" id="A0A1V2GYI3"/>
<comment type="caution">
    <text evidence="2">The sequence shown here is derived from an EMBL/GenBank/DDBJ whole genome shotgun (WGS) entry which is preliminary data.</text>
</comment>
<dbReference type="SUPFAM" id="SSF53448">
    <property type="entry name" value="Nucleotide-diphospho-sugar transferases"/>
    <property type="match status" value="1"/>
</dbReference>
<name>A0A1V2GYI3_9PROT</name>
<gene>
    <name evidence="2" type="ORF">BKE38_19270</name>
</gene>
<dbReference type="InterPro" id="IPR050834">
    <property type="entry name" value="Glycosyltransf_2"/>
</dbReference>